<keyword evidence="1" id="KW-0472">Membrane</keyword>
<keyword evidence="1" id="KW-0812">Transmembrane</keyword>
<gene>
    <name evidence="2" type="ORF">FEM55_14610</name>
</gene>
<sequence length="22" mass="2353">MPGRSAIYGLVLAAFLGRLFLS</sequence>
<dbReference type="EMBL" id="VCEI01000025">
    <property type="protein sequence ID" value="TLU92473.1"/>
    <property type="molecule type" value="Genomic_DNA"/>
</dbReference>
<proteinExistence type="predicted"/>
<protein>
    <submittedName>
        <fullName evidence="2">Uncharacterized protein</fullName>
    </submittedName>
</protein>
<evidence type="ECO:0000313" key="2">
    <source>
        <dbReference type="EMBL" id="TLU92473.1"/>
    </source>
</evidence>
<accession>A0A5R9KCA2</accession>
<name>A0A5R9KCA2_9BACT</name>
<dbReference type="AlphaFoldDB" id="A0A5R9KCA2"/>
<keyword evidence="1" id="KW-1133">Transmembrane helix</keyword>
<organism evidence="2 3">
    <name type="scientific">Dyadobacter sediminis</name>
    <dbReference type="NCBI Taxonomy" id="1493691"/>
    <lineage>
        <taxon>Bacteria</taxon>
        <taxon>Pseudomonadati</taxon>
        <taxon>Bacteroidota</taxon>
        <taxon>Cytophagia</taxon>
        <taxon>Cytophagales</taxon>
        <taxon>Spirosomataceae</taxon>
        <taxon>Dyadobacter</taxon>
    </lineage>
</organism>
<feature type="transmembrane region" description="Helical" evidence="1">
    <location>
        <begin position="6"/>
        <end position="21"/>
    </location>
</feature>
<evidence type="ECO:0000256" key="1">
    <source>
        <dbReference type="SAM" id="Phobius"/>
    </source>
</evidence>
<dbReference type="Proteomes" id="UP000309788">
    <property type="component" value="Unassembled WGS sequence"/>
</dbReference>
<evidence type="ECO:0000313" key="3">
    <source>
        <dbReference type="Proteomes" id="UP000309788"/>
    </source>
</evidence>
<keyword evidence="3" id="KW-1185">Reference proteome</keyword>
<comment type="caution">
    <text evidence="2">The sequence shown here is derived from an EMBL/GenBank/DDBJ whole genome shotgun (WGS) entry which is preliminary data.</text>
</comment>
<reference evidence="2 3" key="1">
    <citation type="submission" date="2019-05" db="EMBL/GenBank/DDBJ databases">
        <authorList>
            <person name="Qu J.-H."/>
        </authorList>
    </citation>
    <scope>NUCLEOTIDE SEQUENCE [LARGE SCALE GENOMIC DNA]</scope>
    <source>
        <strain evidence="2 3">Z12</strain>
    </source>
</reference>